<evidence type="ECO:0000313" key="5">
    <source>
        <dbReference type="Proteomes" id="UP000445000"/>
    </source>
</evidence>
<organism evidence="4 5">
    <name type="scientific">Steroidobacter agaridevorans</name>
    <dbReference type="NCBI Taxonomy" id="2695856"/>
    <lineage>
        <taxon>Bacteria</taxon>
        <taxon>Pseudomonadati</taxon>
        <taxon>Pseudomonadota</taxon>
        <taxon>Gammaproteobacteria</taxon>
        <taxon>Steroidobacterales</taxon>
        <taxon>Steroidobacteraceae</taxon>
        <taxon>Steroidobacter</taxon>
    </lineage>
</organism>
<gene>
    <name evidence="4" type="ORF">GCM10011487_09130</name>
</gene>
<evidence type="ECO:0000256" key="2">
    <source>
        <dbReference type="PROSITE-ProRule" id="PRU00169"/>
    </source>
</evidence>
<dbReference type="SUPFAM" id="SSF52172">
    <property type="entry name" value="CheY-like"/>
    <property type="match status" value="1"/>
</dbReference>
<sequence length="141" mass="15216">MRQQESLETDGNAPMAAGSELTIYIVEDSPAVMERLVEAVGDIPNAKVVGSADAVAAAIEGMRLSQPRVLILDIQLRGGSGFQVLKQLRASASRPEAVIVVTNHPSDDYRIASRECGADHFFDKASEFHKVREVLLQIDAA</sequence>
<dbReference type="GO" id="GO:0000160">
    <property type="term" value="P:phosphorelay signal transduction system"/>
    <property type="evidence" value="ECO:0007669"/>
    <property type="project" value="InterPro"/>
</dbReference>
<reference evidence="5" key="1">
    <citation type="submission" date="2020-01" db="EMBL/GenBank/DDBJ databases">
        <title>'Steroidobacter agaridevorans' sp. nov., agar-degrading bacteria isolated from rhizosphere soils.</title>
        <authorList>
            <person name="Ikenaga M."/>
            <person name="Kataoka M."/>
            <person name="Murouchi A."/>
            <person name="Katsuragi S."/>
            <person name="Sakai M."/>
        </authorList>
    </citation>
    <scope>NUCLEOTIDE SEQUENCE [LARGE SCALE GENOMIC DNA]</scope>
    <source>
        <strain evidence="5">YU21-B</strain>
    </source>
</reference>
<dbReference type="InterPro" id="IPR011006">
    <property type="entry name" value="CheY-like_superfamily"/>
</dbReference>
<feature type="domain" description="Response regulatory" evidence="3">
    <location>
        <begin position="22"/>
        <end position="139"/>
    </location>
</feature>
<keyword evidence="5" id="KW-1185">Reference proteome</keyword>
<evidence type="ECO:0000256" key="1">
    <source>
        <dbReference type="ARBA" id="ARBA00022553"/>
    </source>
</evidence>
<dbReference type="InterPro" id="IPR001789">
    <property type="entry name" value="Sig_transdc_resp-reg_receiver"/>
</dbReference>
<dbReference type="EMBL" id="BLJN01000001">
    <property type="protein sequence ID" value="GFE78913.1"/>
    <property type="molecule type" value="Genomic_DNA"/>
</dbReference>
<proteinExistence type="predicted"/>
<dbReference type="Pfam" id="PF00072">
    <property type="entry name" value="Response_reg"/>
    <property type="match status" value="1"/>
</dbReference>
<dbReference type="PANTHER" id="PTHR44591">
    <property type="entry name" value="STRESS RESPONSE REGULATOR PROTEIN 1"/>
    <property type="match status" value="1"/>
</dbReference>
<feature type="modified residue" description="4-aspartylphosphate" evidence="2">
    <location>
        <position position="73"/>
    </location>
</feature>
<dbReference type="PROSITE" id="PS50110">
    <property type="entry name" value="RESPONSE_REGULATORY"/>
    <property type="match status" value="1"/>
</dbReference>
<protein>
    <recommendedName>
        <fullName evidence="3">Response regulatory domain-containing protein</fullName>
    </recommendedName>
</protein>
<name>A0A829Y7A1_9GAMM</name>
<dbReference type="InterPro" id="IPR050595">
    <property type="entry name" value="Bact_response_regulator"/>
</dbReference>
<evidence type="ECO:0000313" key="4">
    <source>
        <dbReference type="EMBL" id="GFE78913.1"/>
    </source>
</evidence>
<dbReference type="Gene3D" id="3.40.50.2300">
    <property type="match status" value="1"/>
</dbReference>
<comment type="caution">
    <text evidence="4">The sequence shown here is derived from an EMBL/GenBank/DDBJ whole genome shotgun (WGS) entry which is preliminary data.</text>
</comment>
<evidence type="ECO:0000259" key="3">
    <source>
        <dbReference type="PROSITE" id="PS50110"/>
    </source>
</evidence>
<accession>A0A829Y7A1</accession>
<dbReference type="PANTHER" id="PTHR44591:SF3">
    <property type="entry name" value="RESPONSE REGULATORY DOMAIN-CONTAINING PROTEIN"/>
    <property type="match status" value="1"/>
</dbReference>
<keyword evidence="1 2" id="KW-0597">Phosphoprotein</keyword>
<dbReference type="Proteomes" id="UP000445000">
    <property type="component" value="Unassembled WGS sequence"/>
</dbReference>
<dbReference type="SMART" id="SM00448">
    <property type="entry name" value="REC"/>
    <property type="match status" value="1"/>
</dbReference>
<dbReference type="AlphaFoldDB" id="A0A829Y7A1"/>